<feature type="domain" description="PB1-like" evidence="2">
    <location>
        <begin position="13"/>
        <end position="115"/>
    </location>
</feature>
<feature type="region of interest" description="Disordered" evidence="1">
    <location>
        <begin position="337"/>
        <end position="364"/>
    </location>
</feature>
<feature type="region of interest" description="Disordered" evidence="1">
    <location>
        <begin position="157"/>
        <end position="260"/>
    </location>
</feature>
<reference evidence="3 4" key="1">
    <citation type="journal article" date="2023" name="Plants (Basel)">
        <title>Bridging the Gap: Combining Genomics and Transcriptomics Approaches to Understand Stylosanthes scabra, an Orphan Legume from the Brazilian Caatinga.</title>
        <authorList>
            <person name="Ferreira-Neto J.R.C."/>
            <person name="da Silva M.D."/>
            <person name="Binneck E."/>
            <person name="de Melo N.F."/>
            <person name="da Silva R.H."/>
            <person name="de Melo A.L.T.M."/>
            <person name="Pandolfi V."/>
            <person name="Bustamante F.O."/>
            <person name="Brasileiro-Vidal A.C."/>
            <person name="Benko-Iseppon A.M."/>
        </authorList>
    </citation>
    <scope>NUCLEOTIDE SEQUENCE [LARGE SCALE GENOMIC DNA]</scope>
    <source>
        <tissue evidence="3">Leaves</tissue>
    </source>
</reference>
<comment type="caution">
    <text evidence="3">The sequence shown here is derived from an EMBL/GenBank/DDBJ whole genome shotgun (WGS) entry which is preliminary data.</text>
</comment>
<evidence type="ECO:0000259" key="2">
    <source>
        <dbReference type="Pfam" id="PF26130"/>
    </source>
</evidence>
<evidence type="ECO:0000313" key="4">
    <source>
        <dbReference type="Proteomes" id="UP001341840"/>
    </source>
</evidence>
<evidence type="ECO:0000256" key="1">
    <source>
        <dbReference type="SAM" id="MobiDB-lite"/>
    </source>
</evidence>
<evidence type="ECO:0000313" key="3">
    <source>
        <dbReference type="EMBL" id="MED6125899.1"/>
    </source>
</evidence>
<name>A0ABU6RPV5_9FABA</name>
<sequence length="364" mass="40985">MEHYLQLGLWVRMDEVITFVYHHGGTLVTKDDGEVVYELGDITEQLNEEVDTLDVFAIRNYLKVIGYDQIAQCHWLVPSRPLNQGLRVLDIDDELLEMCFFSKRNERRIHIYYEHGVFVPNPVEECPKLIEFPPSTISVQVETLILVVVDVDLDSDVGLPPKSPPKTQPNSPKLDLEKEILPNLPKSTKTCKKQYTSRNANNSPTNFAPQNSDEPTARPNSDKPQTRSATRVSPGKGKKIVQTPISGDDGSSSSDSYDSVEDNLYMPKADELSSNDEDEDDFIVTQARKNDCKRKNGSHINLKKEREEIMVDDDGLIVDSDSDVDLGQVFGNETNVARDHDAYDADSDGKDSWESLEMKIPPNS</sequence>
<dbReference type="InterPro" id="IPR058594">
    <property type="entry name" value="PB1-like_dom_pln"/>
</dbReference>
<dbReference type="EMBL" id="JASCZI010031085">
    <property type="protein sequence ID" value="MED6125899.1"/>
    <property type="molecule type" value="Genomic_DNA"/>
</dbReference>
<proteinExistence type="predicted"/>
<dbReference type="Pfam" id="PF26130">
    <property type="entry name" value="PB1-like"/>
    <property type="match status" value="1"/>
</dbReference>
<feature type="compositionally biased region" description="Low complexity" evidence="1">
    <location>
        <begin position="246"/>
        <end position="257"/>
    </location>
</feature>
<feature type="compositionally biased region" description="Polar residues" evidence="1">
    <location>
        <begin position="185"/>
        <end position="219"/>
    </location>
</feature>
<feature type="compositionally biased region" description="Basic and acidic residues" evidence="1">
    <location>
        <begin position="337"/>
        <end position="357"/>
    </location>
</feature>
<accession>A0ABU6RPV5</accession>
<protein>
    <recommendedName>
        <fullName evidence="2">PB1-like domain-containing protein</fullName>
    </recommendedName>
</protein>
<keyword evidence="4" id="KW-1185">Reference proteome</keyword>
<dbReference type="Proteomes" id="UP001341840">
    <property type="component" value="Unassembled WGS sequence"/>
</dbReference>
<gene>
    <name evidence="3" type="ORF">PIB30_073035</name>
</gene>
<organism evidence="3 4">
    <name type="scientific">Stylosanthes scabra</name>
    <dbReference type="NCBI Taxonomy" id="79078"/>
    <lineage>
        <taxon>Eukaryota</taxon>
        <taxon>Viridiplantae</taxon>
        <taxon>Streptophyta</taxon>
        <taxon>Embryophyta</taxon>
        <taxon>Tracheophyta</taxon>
        <taxon>Spermatophyta</taxon>
        <taxon>Magnoliopsida</taxon>
        <taxon>eudicotyledons</taxon>
        <taxon>Gunneridae</taxon>
        <taxon>Pentapetalae</taxon>
        <taxon>rosids</taxon>
        <taxon>fabids</taxon>
        <taxon>Fabales</taxon>
        <taxon>Fabaceae</taxon>
        <taxon>Papilionoideae</taxon>
        <taxon>50 kb inversion clade</taxon>
        <taxon>dalbergioids sensu lato</taxon>
        <taxon>Dalbergieae</taxon>
        <taxon>Pterocarpus clade</taxon>
        <taxon>Stylosanthes</taxon>
    </lineage>
</organism>